<dbReference type="OrthoDB" id="1924787at2759"/>
<comment type="caution">
    <text evidence="4">The sequence shown here is derived from an EMBL/GenBank/DDBJ whole genome shotgun (WGS) entry which is preliminary data.</text>
</comment>
<protein>
    <recommendedName>
        <fullName evidence="3">Xylanolytic transcriptional activator regulatory domain-containing protein</fullName>
    </recommendedName>
</protein>
<proteinExistence type="predicted"/>
<dbReference type="PANTHER" id="PTHR31668:SF4">
    <property type="entry name" value="TRANSCRIPTIONAL ACTIVATOR PROTEIN DAL81"/>
    <property type="match status" value="1"/>
</dbReference>
<evidence type="ECO:0000313" key="5">
    <source>
        <dbReference type="Proteomes" id="UP000214365"/>
    </source>
</evidence>
<dbReference type="PANTHER" id="PTHR31668">
    <property type="entry name" value="GLUCOSE TRANSPORT TRANSCRIPTION REGULATOR RGT1-RELATED-RELATED"/>
    <property type="match status" value="1"/>
</dbReference>
<dbReference type="Proteomes" id="UP000214365">
    <property type="component" value="Unassembled WGS sequence"/>
</dbReference>
<accession>A0A1Q5QAH9</accession>
<dbReference type="InterPro" id="IPR050797">
    <property type="entry name" value="Carb_Metab_Trans_Reg"/>
</dbReference>
<dbReference type="CDD" id="cd12148">
    <property type="entry name" value="fungal_TF_MHR"/>
    <property type="match status" value="1"/>
</dbReference>
<keyword evidence="1" id="KW-0539">Nucleus</keyword>
<reference evidence="4 5" key="1">
    <citation type="submission" date="2015-06" db="EMBL/GenBank/DDBJ databases">
        <title>Talaromyces atroroseus IBT 11181 draft genome.</title>
        <authorList>
            <person name="Rasmussen K.B."/>
            <person name="Rasmussen S."/>
            <person name="Petersen B."/>
            <person name="Sicheritz-Ponten T."/>
            <person name="Mortensen U.H."/>
            <person name="Thrane U."/>
        </authorList>
    </citation>
    <scope>NUCLEOTIDE SEQUENCE [LARGE SCALE GENOMIC DNA]</scope>
    <source>
        <strain evidence="4 5">IBT 11181</strain>
    </source>
</reference>
<name>A0A1Q5QAH9_TALAT</name>
<evidence type="ECO:0000256" key="2">
    <source>
        <dbReference type="SAM" id="MobiDB-lite"/>
    </source>
</evidence>
<dbReference type="GO" id="GO:0008270">
    <property type="term" value="F:zinc ion binding"/>
    <property type="evidence" value="ECO:0007669"/>
    <property type="project" value="InterPro"/>
</dbReference>
<dbReference type="SMART" id="SM00906">
    <property type="entry name" value="Fungal_trans"/>
    <property type="match status" value="1"/>
</dbReference>
<dbReference type="AlphaFoldDB" id="A0A1Q5QAH9"/>
<dbReference type="Pfam" id="PF04082">
    <property type="entry name" value="Fungal_trans"/>
    <property type="match status" value="1"/>
</dbReference>
<feature type="region of interest" description="Disordered" evidence="2">
    <location>
        <begin position="375"/>
        <end position="396"/>
    </location>
</feature>
<dbReference type="EMBL" id="LFMY01000002">
    <property type="protein sequence ID" value="OKL62769.1"/>
    <property type="molecule type" value="Genomic_DNA"/>
</dbReference>
<evidence type="ECO:0000259" key="3">
    <source>
        <dbReference type="SMART" id="SM00906"/>
    </source>
</evidence>
<evidence type="ECO:0000256" key="1">
    <source>
        <dbReference type="ARBA" id="ARBA00023242"/>
    </source>
</evidence>
<feature type="domain" description="Xylanolytic transcriptional activator regulatory" evidence="3">
    <location>
        <begin position="237"/>
        <end position="313"/>
    </location>
</feature>
<dbReference type="GO" id="GO:0001080">
    <property type="term" value="P:nitrogen catabolite activation of transcription from RNA polymerase II promoter"/>
    <property type="evidence" value="ECO:0007669"/>
    <property type="project" value="TreeGrafter"/>
</dbReference>
<dbReference type="GO" id="GO:0005634">
    <property type="term" value="C:nucleus"/>
    <property type="evidence" value="ECO:0007669"/>
    <property type="project" value="TreeGrafter"/>
</dbReference>
<dbReference type="GeneID" id="31001084"/>
<dbReference type="RefSeq" id="XP_020122890.1">
    <property type="nucleotide sequence ID" value="XM_020260982.1"/>
</dbReference>
<evidence type="ECO:0000313" key="4">
    <source>
        <dbReference type="EMBL" id="OKL62769.1"/>
    </source>
</evidence>
<keyword evidence="5" id="KW-1185">Reference proteome</keyword>
<sequence length="599" mass="68227">MSNLEGPSHSLTRPGRDIRLRWKEDMIPQESLLHQPITYVGPSGDLDPMLLAHRSYKDRISSVSKYTKATYYRMRPLQQNGGSLLPPAVFTLIEDIPGRQTDLSESSEQLRDELRSRFEEKIDSITASGLLALYLRYVHPVFPIISRHQLPAEEDCVLDIPLGLLAAICATALPFVLYDDALCVESFRLPTQDELFELSWNALVEESSSPSIPTLQGYLLQLHRHYDAKVQSCDALKWSLCCQTISMAQVLGLNEDPSFWITLPGWERHLRKRLWWACWVTEKWIAFGQGMPSHVHQRDFTVDPLTQQDLVDYESKDWEPTSYFVHLVRLTGILDDIMESFFTIRATARMMENVQESLQAARVFRQRLKEWHQNLPPELNDDSVKEGRSNGILDRSPNELNGNASLRIAFFATQLAIFRALIRPVSMYFLYGKRHPGTFPEHAAASITKEFISATMQGAVSRLRDFIGFVERLTTADWDAFWPGWSRHNFALASTLLMHCHLLASSPELGWIPLNPSEIHSVSSPEDITLNNSVLEMDGTNVPTMTPSTQSEVGILGRKWRWILRLVARGAAGKKNLTDISLHRIDALFTEWSQAQISQ</sequence>
<dbReference type="STRING" id="1441469.A0A1Q5QAH9"/>
<dbReference type="GO" id="GO:0003677">
    <property type="term" value="F:DNA binding"/>
    <property type="evidence" value="ECO:0007669"/>
    <property type="project" value="InterPro"/>
</dbReference>
<dbReference type="GO" id="GO:0006351">
    <property type="term" value="P:DNA-templated transcription"/>
    <property type="evidence" value="ECO:0007669"/>
    <property type="project" value="InterPro"/>
</dbReference>
<gene>
    <name evidence="4" type="ORF">UA08_01329</name>
</gene>
<dbReference type="InterPro" id="IPR007219">
    <property type="entry name" value="XnlR_reg_dom"/>
</dbReference>
<organism evidence="4 5">
    <name type="scientific">Talaromyces atroroseus</name>
    <dbReference type="NCBI Taxonomy" id="1441469"/>
    <lineage>
        <taxon>Eukaryota</taxon>
        <taxon>Fungi</taxon>
        <taxon>Dikarya</taxon>
        <taxon>Ascomycota</taxon>
        <taxon>Pezizomycotina</taxon>
        <taxon>Eurotiomycetes</taxon>
        <taxon>Eurotiomycetidae</taxon>
        <taxon>Eurotiales</taxon>
        <taxon>Trichocomaceae</taxon>
        <taxon>Talaromyces</taxon>
        <taxon>Talaromyces sect. Trachyspermi</taxon>
    </lineage>
</organism>